<dbReference type="SUPFAM" id="SSF50978">
    <property type="entry name" value="WD40 repeat-like"/>
    <property type="match status" value="1"/>
</dbReference>
<dbReference type="PANTHER" id="PTHR12956">
    <property type="entry name" value="ALKALINE CERAMIDASE-RELATED"/>
    <property type="match status" value="1"/>
</dbReference>
<dbReference type="AlphaFoldDB" id="A0A7J7GUG6"/>
<dbReference type="PANTHER" id="PTHR12956:SF27">
    <property type="entry name" value="TRANSMEMBRANE PROTEIN"/>
    <property type="match status" value="1"/>
</dbReference>
<accession>A0A7J7GUG6</accession>
<dbReference type="Pfam" id="PF04765">
    <property type="entry name" value="TOD1_MUCI70"/>
    <property type="match status" value="2"/>
</dbReference>
<evidence type="ECO:0000313" key="2">
    <source>
        <dbReference type="EMBL" id="KAF5943068.1"/>
    </source>
</evidence>
<dbReference type="InterPro" id="IPR006852">
    <property type="entry name" value="TOD1_MUCI70"/>
</dbReference>
<feature type="domain" description="TOD1/MUCI70 glycosyltransferase-like" evidence="1">
    <location>
        <begin position="133"/>
        <end position="195"/>
    </location>
</feature>
<evidence type="ECO:0000313" key="3">
    <source>
        <dbReference type="Proteomes" id="UP000593564"/>
    </source>
</evidence>
<reference evidence="2 3" key="2">
    <citation type="submission" date="2020-07" db="EMBL/GenBank/DDBJ databases">
        <title>Genome assembly of wild tea tree DASZ reveals pedigree and selection history of tea varieties.</title>
        <authorList>
            <person name="Zhang W."/>
        </authorList>
    </citation>
    <scope>NUCLEOTIDE SEQUENCE [LARGE SCALE GENOMIC DNA]</scope>
    <source>
        <strain evidence="3">cv. G240</strain>
        <tissue evidence="2">Leaf</tissue>
    </source>
</reference>
<dbReference type="InterPro" id="IPR036322">
    <property type="entry name" value="WD40_repeat_dom_sf"/>
</dbReference>
<dbReference type="Proteomes" id="UP000593564">
    <property type="component" value="Unassembled WGS sequence"/>
</dbReference>
<evidence type="ECO:0000259" key="1">
    <source>
        <dbReference type="Pfam" id="PF04765"/>
    </source>
</evidence>
<name>A0A7J7GUG6_CAMSI</name>
<dbReference type="InterPro" id="IPR048354">
    <property type="entry name" value="TOD1_MUCI70_glycTrfase_dom"/>
</dbReference>
<sequence>MGVPQAFGNPRITGQLRSRAAFCLTNLLRLFVSRPTMISEVPLWNLYPFALCYPYRRPRHRGSTSVLLPRSEGSFKELVTCNPHVQPLCLPRRFRSKSNAMAVFVFMLVSVTVCKVRFSSMGTQALDPCLKSPHPKSYISKYSKKNVCFIMFLDEQTLLKLSIEGNVPDERVCIGLWRIVIVRNLPYKDMRKTGKRTGSEHAISNHYTRHCVWKEVHQNKRLNKYNHTTIDEQFNFYQSNGITKFDPSDLNTPLPSCAHVPEGSFIVRAHTPMSNLLSCLWFNEVNRFTSCDQLSFAYTFLKLKRLNSDRPFFLNMIWTYDPSTLASRNATIYCGAEIMSLEWDCKSDRLFLIGTTDGGIKAWNVDVKRVVYDLSTTEAFPRILDLKCNPLEPIFVSAEASRGSENVAQSFVSKPEMQKV</sequence>
<organism evidence="2 3">
    <name type="scientific">Camellia sinensis</name>
    <name type="common">Tea plant</name>
    <name type="synonym">Thea sinensis</name>
    <dbReference type="NCBI Taxonomy" id="4442"/>
    <lineage>
        <taxon>Eukaryota</taxon>
        <taxon>Viridiplantae</taxon>
        <taxon>Streptophyta</taxon>
        <taxon>Embryophyta</taxon>
        <taxon>Tracheophyta</taxon>
        <taxon>Spermatophyta</taxon>
        <taxon>Magnoliopsida</taxon>
        <taxon>eudicotyledons</taxon>
        <taxon>Gunneridae</taxon>
        <taxon>Pentapetalae</taxon>
        <taxon>asterids</taxon>
        <taxon>Ericales</taxon>
        <taxon>Theaceae</taxon>
        <taxon>Camellia</taxon>
    </lineage>
</organism>
<reference evidence="3" key="1">
    <citation type="journal article" date="2020" name="Nat. Commun.">
        <title>Genome assembly of wild tea tree DASZ reveals pedigree and selection history of tea varieties.</title>
        <authorList>
            <person name="Zhang W."/>
            <person name="Zhang Y."/>
            <person name="Qiu H."/>
            <person name="Guo Y."/>
            <person name="Wan H."/>
            <person name="Zhang X."/>
            <person name="Scossa F."/>
            <person name="Alseekh S."/>
            <person name="Zhang Q."/>
            <person name="Wang P."/>
            <person name="Xu L."/>
            <person name="Schmidt M.H."/>
            <person name="Jia X."/>
            <person name="Li D."/>
            <person name="Zhu A."/>
            <person name="Guo F."/>
            <person name="Chen W."/>
            <person name="Ni D."/>
            <person name="Usadel B."/>
            <person name="Fernie A.R."/>
            <person name="Wen W."/>
        </authorList>
    </citation>
    <scope>NUCLEOTIDE SEQUENCE [LARGE SCALE GENOMIC DNA]</scope>
    <source>
        <strain evidence="3">cv. G240</strain>
    </source>
</reference>
<comment type="caution">
    <text evidence="2">The sequence shown here is derived from an EMBL/GenBank/DDBJ whole genome shotgun (WGS) entry which is preliminary data.</text>
</comment>
<dbReference type="EMBL" id="JACBKZ010000009">
    <property type="protein sequence ID" value="KAF5943068.1"/>
    <property type="molecule type" value="Genomic_DNA"/>
</dbReference>
<gene>
    <name evidence="2" type="ORF">HYC85_020710</name>
</gene>
<proteinExistence type="predicted"/>
<keyword evidence="3" id="KW-1185">Reference proteome</keyword>
<protein>
    <recommendedName>
        <fullName evidence="1">TOD1/MUCI70 glycosyltransferase-like domain-containing protein</fullName>
    </recommendedName>
</protein>
<feature type="domain" description="TOD1/MUCI70 glycosyltransferase-like" evidence="1">
    <location>
        <begin position="196"/>
        <end position="317"/>
    </location>
</feature>